<dbReference type="InterPro" id="IPR036412">
    <property type="entry name" value="HAD-like_sf"/>
</dbReference>
<dbReference type="AlphaFoldDB" id="A0A7X5KN14"/>
<dbReference type="InterPro" id="IPR023214">
    <property type="entry name" value="HAD_sf"/>
</dbReference>
<dbReference type="SFLD" id="SFLDG01129">
    <property type="entry name" value="C1.5:_HAD__Beta-PGM__Phosphata"/>
    <property type="match status" value="1"/>
</dbReference>
<sequence length="210" mass="23770">MYNAVVFDVDGTLLDTEKAALSGLQAVLEQLHGIKVAVEDLGFCMGMTGQQVFEHFGIKDYQRSYEAWVDSIQASLDRIRLFDGIRETLDFLKGADKKLAIVTSKTRREFEETMAHFGIVQYFDTVVCSDEVERPKPDKEPLLKAIQFLQEEPESTLYIGDTLQDIRCAKSAQVDFGLALWGANRELLQHCSTWLCNPTDIICLLHNECL</sequence>
<reference evidence="1 2" key="1">
    <citation type="submission" date="2020-01" db="EMBL/GenBank/DDBJ databases">
        <title>Anaeroalcalibacter tamaniensis gen. nov., sp. nov., moderately halophilic strictly anaerobic fermenter bacterium from mud volcano of Taman peninsula.</title>
        <authorList>
            <person name="Frolova A."/>
            <person name="Merkel A.Y."/>
            <person name="Slobodkin A.I."/>
        </authorList>
    </citation>
    <scope>NUCLEOTIDE SEQUENCE [LARGE SCALE GENOMIC DNA]</scope>
    <source>
        <strain evidence="1 2">F-3ap</strain>
    </source>
</reference>
<dbReference type="SUPFAM" id="SSF56784">
    <property type="entry name" value="HAD-like"/>
    <property type="match status" value="1"/>
</dbReference>
<dbReference type="Gene3D" id="3.40.50.1000">
    <property type="entry name" value="HAD superfamily/HAD-like"/>
    <property type="match status" value="1"/>
</dbReference>
<organism evidence="1 2">
    <name type="scientific">Anaerotalea alkaliphila</name>
    <dbReference type="NCBI Taxonomy" id="2662126"/>
    <lineage>
        <taxon>Bacteria</taxon>
        <taxon>Bacillati</taxon>
        <taxon>Bacillota</taxon>
        <taxon>Clostridia</taxon>
        <taxon>Eubacteriales</taxon>
        <taxon>Anaerotalea</taxon>
    </lineage>
</organism>
<dbReference type="Gene3D" id="1.10.150.240">
    <property type="entry name" value="Putative phosphatase, domain 2"/>
    <property type="match status" value="1"/>
</dbReference>
<dbReference type="PANTHER" id="PTHR43434:SF26">
    <property type="entry name" value="PYROPHOSPHATASE PPAX"/>
    <property type="match status" value="1"/>
</dbReference>
<keyword evidence="2" id="KW-1185">Reference proteome</keyword>
<proteinExistence type="predicted"/>
<comment type="caution">
    <text evidence="1">The sequence shown here is derived from an EMBL/GenBank/DDBJ whole genome shotgun (WGS) entry which is preliminary data.</text>
</comment>
<keyword evidence="1" id="KW-0378">Hydrolase</keyword>
<dbReference type="InterPro" id="IPR023198">
    <property type="entry name" value="PGP-like_dom2"/>
</dbReference>
<dbReference type="Pfam" id="PF13419">
    <property type="entry name" value="HAD_2"/>
    <property type="match status" value="1"/>
</dbReference>
<dbReference type="GO" id="GO:0008967">
    <property type="term" value="F:phosphoglycolate phosphatase activity"/>
    <property type="evidence" value="ECO:0007669"/>
    <property type="project" value="TreeGrafter"/>
</dbReference>
<dbReference type="Proteomes" id="UP000461585">
    <property type="component" value="Unassembled WGS sequence"/>
</dbReference>
<dbReference type="SFLD" id="SFLDG01135">
    <property type="entry name" value="C1.5.6:_HAD__Beta-PGM__Phospha"/>
    <property type="match status" value="1"/>
</dbReference>
<protein>
    <submittedName>
        <fullName evidence="1">HAD family hydrolase</fullName>
    </submittedName>
</protein>
<dbReference type="GO" id="GO:0006281">
    <property type="term" value="P:DNA repair"/>
    <property type="evidence" value="ECO:0007669"/>
    <property type="project" value="TreeGrafter"/>
</dbReference>
<accession>A0A7X5KN14</accession>
<dbReference type="InterPro" id="IPR041492">
    <property type="entry name" value="HAD_2"/>
</dbReference>
<dbReference type="InterPro" id="IPR006439">
    <property type="entry name" value="HAD-SF_hydro_IA"/>
</dbReference>
<evidence type="ECO:0000313" key="1">
    <source>
        <dbReference type="EMBL" id="NDL67293.1"/>
    </source>
</evidence>
<evidence type="ECO:0000313" key="2">
    <source>
        <dbReference type="Proteomes" id="UP000461585"/>
    </source>
</evidence>
<gene>
    <name evidence="1" type="ORF">GXN74_06020</name>
</gene>
<dbReference type="GO" id="GO:0005829">
    <property type="term" value="C:cytosol"/>
    <property type="evidence" value="ECO:0007669"/>
    <property type="project" value="TreeGrafter"/>
</dbReference>
<name>A0A7X5KN14_9FIRM</name>
<dbReference type="RefSeq" id="WP_162370016.1">
    <property type="nucleotide sequence ID" value="NZ_JAAEEH010000012.1"/>
</dbReference>
<dbReference type="NCBIfam" id="TIGR01549">
    <property type="entry name" value="HAD-SF-IA-v1"/>
    <property type="match status" value="1"/>
</dbReference>
<dbReference type="PANTHER" id="PTHR43434">
    <property type="entry name" value="PHOSPHOGLYCOLATE PHOSPHATASE"/>
    <property type="match status" value="1"/>
</dbReference>
<dbReference type="InterPro" id="IPR050155">
    <property type="entry name" value="HAD-like_hydrolase_sf"/>
</dbReference>
<dbReference type="EMBL" id="JAAEEH010000012">
    <property type="protein sequence ID" value="NDL67293.1"/>
    <property type="molecule type" value="Genomic_DNA"/>
</dbReference>
<dbReference type="SFLD" id="SFLDS00003">
    <property type="entry name" value="Haloacid_Dehalogenase"/>
    <property type="match status" value="1"/>
</dbReference>